<evidence type="ECO:0000313" key="3">
    <source>
        <dbReference type="Proteomes" id="UP000218387"/>
    </source>
</evidence>
<dbReference type="RefSeq" id="WP_058695181.1">
    <property type="nucleotide sequence ID" value="NZ_CP029487.1"/>
</dbReference>
<keyword evidence="3" id="KW-1185">Reference proteome</keyword>
<proteinExistence type="predicted"/>
<evidence type="ECO:0000259" key="1">
    <source>
        <dbReference type="Pfam" id="PF13566"/>
    </source>
</evidence>
<organism evidence="2 3">
    <name type="scientific">Eubacterium maltosivorans</name>
    <dbReference type="NCBI Taxonomy" id="2041044"/>
    <lineage>
        <taxon>Bacteria</taxon>
        <taxon>Bacillati</taxon>
        <taxon>Bacillota</taxon>
        <taxon>Clostridia</taxon>
        <taxon>Eubacteriales</taxon>
        <taxon>Eubacteriaceae</taxon>
        <taxon>Eubacterium</taxon>
    </lineage>
</organism>
<dbReference type="Proteomes" id="UP000218387">
    <property type="component" value="Chromosome"/>
</dbReference>
<protein>
    <submittedName>
        <fullName evidence="2">DNA metabolism protein</fullName>
    </submittedName>
</protein>
<dbReference type="Pfam" id="PF13566">
    <property type="entry name" value="DUF4130"/>
    <property type="match status" value="1"/>
</dbReference>
<feature type="domain" description="DUF4130" evidence="1">
    <location>
        <begin position="87"/>
        <end position="246"/>
    </location>
</feature>
<reference evidence="2 3" key="1">
    <citation type="submission" date="2018-05" db="EMBL/GenBank/DDBJ databases">
        <title>Genome comparison of Eubacterium sp.</title>
        <authorList>
            <person name="Feng Y."/>
            <person name="Sanchez-Andrea I."/>
            <person name="Stams A.J.M."/>
            <person name="De Vos W.M."/>
        </authorList>
    </citation>
    <scope>NUCLEOTIDE SEQUENCE [LARGE SCALE GENOMIC DNA]</scope>
    <source>
        <strain evidence="2 3">YI</strain>
    </source>
</reference>
<dbReference type="NCBIfam" id="TIGR03915">
    <property type="entry name" value="SAM_7_link_chp"/>
    <property type="match status" value="1"/>
</dbReference>
<accession>A0A4P9C3C3</accession>
<sequence>MSDTMKQVYLYDGSFEGFLCCIFESYIKKETPVDIVPDTFKQFFLYPIKEIETNRRHADRVFRSFDIKMSPEVTDFIKCGFLTCHPKKEMLMYRFIRKGYRVGGGIIDCLADPDVHELYRAVKHLKNEAHLLRGFIRFSEYNKTLVSVIAPKNWVLPLLAEHFSDRYNGETFMIYDEVHHSALIYHPYEWMLVPVEDFTLPEADEEELLFQQLWQRFYNTIGIKQRFNPKCQMTHMPKRYWSHTVEHQPERLGEYGQKKHLSGT</sequence>
<dbReference type="AlphaFoldDB" id="A0A4P9C3C3"/>
<dbReference type="InterPro" id="IPR023875">
    <property type="entry name" value="DNA_repair_put"/>
</dbReference>
<dbReference type="InterPro" id="IPR025404">
    <property type="entry name" value="DUF4130"/>
</dbReference>
<dbReference type="EMBL" id="CP029487">
    <property type="protein sequence ID" value="QCT69787.1"/>
    <property type="molecule type" value="Genomic_DNA"/>
</dbReference>
<evidence type="ECO:0000313" key="2">
    <source>
        <dbReference type="EMBL" id="QCT69787.1"/>
    </source>
</evidence>
<gene>
    <name evidence="2" type="ORF">CPZ25_000205</name>
</gene>
<dbReference type="KEGG" id="emt:CPZ25_000205"/>
<name>A0A4P9C3C3_EUBML</name>